<organism evidence="5 6">
    <name type="scientific">Lolium multiflorum</name>
    <name type="common">Italian ryegrass</name>
    <name type="synonym">Lolium perenne subsp. multiflorum</name>
    <dbReference type="NCBI Taxonomy" id="4521"/>
    <lineage>
        <taxon>Eukaryota</taxon>
        <taxon>Viridiplantae</taxon>
        <taxon>Streptophyta</taxon>
        <taxon>Embryophyta</taxon>
        <taxon>Tracheophyta</taxon>
        <taxon>Spermatophyta</taxon>
        <taxon>Magnoliopsida</taxon>
        <taxon>Liliopsida</taxon>
        <taxon>Poales</taxon>
        <taxon>Poaceae</taxon>
        <taxon>BOP clade</taxon>
        <taxon>Pooideae</taxon>
        <taxon>Poodae</taxon>
        <taxon>Poeae</taxon>
        <taxon>Poeae Chloroplast Group 2 (Poeae type)</taxon>
        <taxon>Loliodinae</taxon>
        <taxon>Loliinae</taxon>
        <taxon>Lolium</taxon>
    </lineage>
</organism>
<reference evidence="5" key="1">
    <citation type="submission" date="2023-07" db="EMBL/GenBank/DDBJ databases">
        <title>A chromosome-level genome assembly of Lolium multiflorum.</title>
        <authorList>
            <person name="Chen Y."/>
            <person name="Copetti D."/>
            <person name="Kolliker R."/>
            <person name="Studer B."/>
        </authorList>
    </citation>
    <scope>NUCLEOTIDE SEQUENCE</scope>
    <source>
        <strain evidence="5">02402/16</strain>
        <tissue evidence="5">Leaf</tissue>
    </source>
</reference>
<dbReference type="EMBL" id="JAUUTY010000004">
    <property type="protein sequence ID" value="KAK1646416.1"/>
    <property type="molecule type" value="Genomic_DNA"/>
</dbReference>
<name>A0AAD8S625_LOLMU</name>
<dbReference type="AlphaFoldDB" id="A0AAD8S625"/>
<evidence type="ECO:0000256" key="2">
    <source>
        <dbReference type="ARBA" id="ARBA00022798"/>
    </source>
</evidence>
<keyword evidence="6" id="KW-1185">Reference proteome</keyword>
<keyword evidence="2" id="KW-0319">Glycerol metabolism</keyword>
<protein>
    <recommendedName>
        <fullName evidence="1">glycerophosphodiester phosphodiesterase</fullName>
        <ecNumber evidence="1">3.1.4.46</ecNumber>
    </recommendedName>
</protein>
<accession>A0AAD8S625</accession>
<evidence type="ECO:0000313" key="5">
    <source>
        <dbReference type="EMBL" id="KAK1646416.1"/>
    </source>
</evidence>
<feature type="domain" description="GP-PDE" evidence="4">
    <location>
        <begin position="8"/>
        <end position="86"/>
    </location>
</feature>
<evidence type="ECO:0000256" key="3">
    <source>
        <dbReference type="ARBA" id="ARBA00047512"/>
    </source>
</evidence>
<evidence type="ECO:0000256" key="1">
    <source>
        <dbReference type="ARBA" id="ARBA00012247"/>
    </source>
</evidence>
<dbReference type="InterPro" id="IPR017946">
    <property type="entry name" value="PLC-like_Pdiesterase_TIM-brl"/>
</dbReference>
<dbReference type="GO" id="GO:0008889">
    <property type="term" value="F:glycerophosphodiester phosphodiesterase activity"/>
    <property type="evidence" value="ECO:0007669"/>
    <property type="project" value="UniProtKB-EC"/>
</dbReference>
<dbReference type="Gene3D" id="3.20.20.190">
    <property type="entry name" value="Phosphatidylinositol (PI) phosphodiesterase"/>
    <property type="match status" value="1"/>
</dbReference>
<dbReference type="InterPro" id="IPR030395">
    <property type="entry name" value="GP_PDE_dom"/>
</dbReference>
<dbReference type="Proteomes" id="UP001231189">
    <property type="component" value="Unassembled WGS sequence"/>
</dbReference>
<dbReference type="GO" id="GO:0006071">
    <property type="term" value="P:glycerol metabolic process"/>
    <property type="evidence" value="ECO:0007669"/>
    <property type="project" value="UniProtKB-KW"/>
</dbReference>
<evidence type="ECO:0000313" key="6">
    <source>
        <dbReference type="Proteomes" id="UP001231189"/>
    </source>
</evidence>
<dbReference type="PANTHER" id="PTHR47449">
    <property type="entry name" value="GLYCEROPHOSPHODIESTER PHOSPHODIESTERASE GDPD4"/>
    <property type="match status" value="1"/>
</dbReference>
<comment type="caution">
    <text evidence="5">The sequence shown here is derived from an EMBL/GenBank/DDBJ whole genome shotgun (WGS) entry which is preliminary data.</text>
</comment>
<dbReference type="Pfam" id="PF03009">
    <property type="entry name" value="GDPD"/>
    <property type="match status" value="1"/>
</dbReference>
<comment type="catalytic activity">
    <reaction evidence="3">
        <text>a sn-glycero-3-phosphodiester + H2O = an alcohol + sn-glycerol 3-phosphate + H(+)</text>
        <dbReference type="Rhea" id="RHEA:12969"/>
        <dbReference type="ChEBI" id="CHEBI:15377"/>
        <dbReference type="ChEBI" id="CHEBI:15378"/>
        <dbReference type="ChEBI" id="CHEBI:30879"/>
        <dbReference type="ChEBI" id="CHEBI:57597"/>
        <dbReference type="ChEBI" id="CHEBI:83408"/>
        <dbReference type="EC" id="3.1.4.46"/>
    </reaction>
</comment>
<dbReference type="GO" id="GO:0006629">
    <property type="term" value="P:lipid metabolic process"/>
    <property type="evidence" value="ECO:0007669"/>
    <property type="project" value="InterPro"/>
</dbReference>
<evidence type="ECO:0000259" key="4">
    <source>
        <dbReference type="Pfam" id="PF03009"/>
    </source>
</evidence>
<dbReference type="PANTHER" id="PTHR47449:SF2">
    <property type="entry name" value="GLYCEROPHOSPHODIESTER PHOSPHODIESTERASE GDPD4"/>
    <property type="match status" value="1"/>
</dbReference>
<dbReference type="EC" id="3.1.4.46" evidence="1"/>
<proteinExistence type="predicted"/>
<gene>
    <name evidence="5" type="ORF">QYE76_064221</name>
</gene>
<sequence length="108" mass="12406">MSKLGLLHLRKVGYIVMVDWSTGRRTELVRIEGAKVAGVYHSLINGRLMKTMHRNDRKVDAWTVDDIDSMKRMMYEQVDAIVTSNPSLLQQLMQEMRTKCMEDGSAFA</sequence>
<dbReference type="InterPro" id="IPR044236">
    <property type="entry name" value="GDPD4"/>
</dbReference>
<dbReference type="SUPFAM" id="SSF51695">
    <property type="entry name" value="PLC-like phosphodiesterases"/>
    <property type="match status" value="1"/>
</dbReference>